<accession>T1B2F6</accession>
<dbReference type="PANTHER" id="PTHR30486">
    <property type="entry name" value="TWITCHING MOTILITY PROTEIN PILT"/>
    <property type="match status" value="1"/>
</dbReference>
<dbReference type="GO" id="GO:0016887">
    <property type="term" value="F:ATP hydrolysis activity"/>
    <property type="evidence" value="ECO:0007669"/>
    <property type="project" value="InterPro"/>
</dbReference>
<evidence type="ECO:0000259" key="2">
    <source>
        <dbReference type="Pfam" id="PF00437"/>
    </source>
</evidence>
<dbReference type="AlphaFoldDB" id="T1B2F6"/>
<feature type="domain" description="Bacterial type II secretion system protein E" evidence="2">
    <location>
        <begin position="62"/>
        <end position="245"/>
    </location>
</feature>
<evidence type="ECO:0000313" key="3">
    <source>
        <dbReference type="EMBL" id="EQD47044.1"/>
    </source>
</evidence>
<dbReference type="InterPro" id="IPR027417">
    <property type="entry name" value="P-loop_NTPase"/>
</dbReference>
<dbReference type="InterPro" id="IPR050921">
    <property type="entry name" value="T4SS_GSP_E_ATPase"/>
</dbReference>
<sequence length="308" mass="33489">MGCGGGLTVFASLCDVLAAHDGIREQDATDGVEPLKWEYAVTHEGLSWRVSLARGRRGWHRFLRYMSDSSLDFRTLGYSPALVEILLDQRLDHGLVIFAGAPASGKTTGAHGLVRERLRARGGHAITLEDPPEQNLEGEHGEGYCIQIGTTRNSMSDDLERTVRYGSPSAVLIGELRSECAVAQALREGQNGQLIVTTLHAAGVIEALERIRGFAIEGGHSGHEANDLMASGIAAVVHQQLFPVEEPKEHRVGIPRVGRRMRLRASALLVSTPWASQAVRAQIRDGNFALLVTEMEHQARILGFPPPC</sequence>
<dbReference type="EMBL" id="AUZY01008199">
    <property type="protein sequence ID" value="EQD47044.1"/>
    <property type="molecule type" value="Genomic_DNA"/>
</dbReference>
<comment type="similarity">
    <text evidence="1">Belongs to the GSP E family.</text>
</comment>
<evidence type="ECO:0000256" key="1">
    <source>
        <dbReference type="ARBA" id="ARBA00006611"/>
    </source>
</evidence>
<organism evidence="3">
    <name type="scientific">mine drainage metagenome</name>
    <dbReference type="NCBI Taxonomy" id="410659"/>
    <lineage>
        <taxon>unclassified sequences</taxon>
        <taxon>metagenomes</taxon>
        <taxon>ecological metagenomes</taxon>
    </lineage>
</organism>
<protein>
    <submittedName>
        <fullName evidence="3">Type II secretion system protein E</fullName>
    </submittedName>
</protein>
<name>T1B2F6_9ZZZZ</name>
<reference evidence="3" key="2">
    <citation type="journal article" date="2014" name="ISME J.">
        <title>Microbial stratification in low pH oxic and suboxic macroscopic growths along an acid mine drainage.</title>
        <authorList>
            <person name="Mendez-Garcia C."/>
            <person name="Mesa V."/>
            <person name="Sprenger R.R."/>
            <person name="Richter M."/>
            <person name="Diez M.S."/>
            <person name="Solano J."/>
            <person name="Bargiela R."/>
            <person name="Golyshina O.V."/>
            <person name="Manteca A."/>
            <person name="Ramos J.L."/>
            <person name="Gallego J.R."/>
            <person name="Llorente I."/>
            <person name="Martins Dos Santos V.A."/>
            <person name="Jensen O.N."/>
            <person name="Pelaez A.I."/>
            <person name="Sanchez J."/>
            <person name="Ferrer M."/>
        </authorList>
    </citation>
    <scope>NUCLEOTIDE SEQUENCE</scope>
</reference>
<dbReference type="Pfam" id="PF00437">
    <property type="entry name" value="T2SSE"/>
    <property type="match status" value="1"/>
</dbReference>
<proteinExistence type="inferred from homology"/>
<dbReference type="SUPFAM" id="SSF52540">
    <property type="entry name" value="P-loop containing nucleoside triphosphate hydrolases"/>
    <property type="match status" value="1"/>
</dbReference>
<dbReference type="Gene3D" id="3.40.50.300">
    <property type="entry name" value="P-loop containing nucleotide triphosphate hydrolases"/>
    <property type="match status" value="1"/>
</dbReference>
<dbReference type="PANTHER" id="PTHR30486:SF6">
    <property type="entry name" value="TYPE IV PILUS RETRACTATION ATPASE PILT"/>
    <property type="match status" value="1"/>
</dbReference>
<dbReference type="InterPro" id="IPR001482">
    <property type="entry name" value="T2SS/T4SS_dom"/>
</dbReference>
<reference evidence="3" key="1">
    <citation type="submission" date="2013-08" db="EMBL/GenBank/DDBJ databases">
        <authorList>
            <person name="Mendez C."/>
            <person name="Richter M."/>
            <person name="Ferrer M."/>
            <person name="Sanchez J."/>
        </authorList>
    </citation>
    <scope>NUCLEOTIDE SEQUENCE</scope>
</reference>
<gene>
    <name evidence="3" type="ORF">B1B_12514</name>
</gene>
<comment type="caution">
    <text evidence="3">The sequence shown here is derived from an EMBL/GenBank/DDBJ whole genome shotgun (WGS) entry which is preliminary data.</text>
</comment>